<dbReference type="AlphaFoldDB" id="A0AAN1CUN4"/>
<proteinExistence type="predicted"/>
<protein>
    <submittedName>
        <fullName evidence="1">Uncharacterized protein</fullName>
    </submittedName>
</protein>
<dbReference type="RefSeq" id="WP_065211151.1">
    <property type="nucleotide sequence ID" value="NZ_CP016179.1"/>
</dbReference>
<name>A0AAN1CUN4_9VIBR</name>
<dbReference type="Proteomes" id="UP000092018">
    <property type="component" value="Plasmid unnamed1"/>
</dbReference>
<sequence length="220" mass="24645">MEYLVEVANRTGLGNEIRSQYFLVLDERTQGGACLSFASLMVNYASSRNLSIKTRFSHALTKSGYCFTEVSLLDGAFDVHSNDMTAFRLSASLGLTVELPGSSPRQYNLVQDFLVDSTKGLPINYGSLVVQYHHHNWHYISMQQALEDVAECGFIARKSIERKSYGFAKKYLQRQSAILQGIVRFEGGDKGDFHVLGPLLTEIDEQIALCTEKQMQVQIS</sequence>
<evidence type="ECO:0000313" key="1">
    <source>
        <dbReference type="EMBL" id="ANO35389.1"/>
    </source>
</evidence>
<evidence type="ECO:0000313" key="2">
    <source>
        <dbReference type="Proteomes" id="UP000092018"/>
    </source>
</evidence>
<organism evidence="1 2">
    <name type="scientific">Vibrio breoganii</name>
    <dbReference type="NCBI Taxonomy" id="553239"/>
    <lineage>
        <taxon>Bacteria</taxon>
        <taxon>Pseudomonadati</taxon>
        <taxon>Pseudomonadota</taxon>
        <taxon>Gammaproteobacteria</taxon>
        <taxon>Vibrionales</taxon>
        <taxon>Vibrionaceae</taxon>
        <taxon>Vibrio</taxon>
    </lineage>
</organism>
<gene>
    <name evidence="1" type="ORF">A6E01_19440</name>
</gene>
<reference evidence="1 2" key="1">
    <citation type="submission" date="2016-06" db="EMBL/GenBank/DDBJ databases">
        <title>Adaptive Radiation by Waves of Gene Transfer Leads to Fine-Scale Resource Partitioning in Marine Microbes.</title>
        <authorList>
            <person name="Hehemann J.-H."/>
            <person name="Arevalo P."/>
            <person name="Datta M.S."/>
            <person name="Yu X."/>
            <person name="Corzett C."/>
            <person name="Henschel A."/>
            <person name="Preheim S.P."/>
            <person name="Timberlake S."/>
            <person name="Alm E.J."/>
            <person name="Polz M.F."/>
        </authorList>
    </citation>
    <scope>NUCLEOTIDE SEQUENCE [LARGE SCALE GENOMIC DNA]</scope>
    <source>
        <strain evidence="1 2">FF50</strain>
        <plasmid evidence="1 2">unnamed1</plasmid>
    </source>
</reference>
<geneLocation type="plasmid" evidence="1 2">
    <name>unnamed1</name>
</geneLocation>
<dbReference type="KEGG" id="vbr:A6E01_19440"/>
<dbReference type="EMBL" id="CP016179">
    <property type="protein sequence ID" value="ANO35389.1"/>
    <property type="molecule type" value="Genomic_DNA"/>
</dbReference>
<accession>A0AAN1CUN4</accession>
<keyword evidence="1" id="KW-0614">Plasmid</keyword>